<evidence type="ECO:0000313" key="14">
    <source>
        <dbReference type="Proteomes" id="UP000008810"/>
    </source>
</evidence>
<evidence type="ECO:0000256" key="10">
    <source>
        <dbReference type="RuleBase" id="RU004347"/>
    </source>
</evidence>
<evidence type="ECO:0000313" key="13">
    <source>
        <dbReference type="EnsemblPlants" id="KQJ87628"/>
    </source>
</evidence>
<dbReference type="EMBL" id="CM000883">
    <property type="protein sequence ID" value="PNT63173.1"/>
    <property type="molecule type" value="Genomic_DNA"/>
</dbReference>
<keyword evidence="5 10" id="KW-0808">Transferase</keyword>
<evidence type="ECO:0000256" key="5">
    <source>
        <dbReference type="ARBA" id="ARBA00022679"/>
    </source>
</evidence>
<dbReference type="OMA" id="TNIRWHD"/>
<dbReference type="RefSeq" id="XP_003575801.1">
    <property type="nucleotide sequence ID" value="XM_003575753.4"/>
</dbReference>
<organism evidence="12">
    <name type="scientific">Brachypodium distachyon</name>
    <name type="common">Purple false brome</name>
    <name type="synonym">Trachynia distachya</name>
    <dbReference type="NCBI Taxonomy" id="15368"/>
    <lineage>
        <taxon>Eukaryota</taxon>
        <taxon>Viridiplantae</taxon>
        <taxon>Streptophyta</taxon>
        <taxon>Embryophyta</taxon>
        <taxon>Tracheophyta</taxon>
        <taxon>Spermatophyta</taxon>
        <taxon>Magnoliopsida</taxon>
        <taxon>Liliopsida</taxon>
        <taxon>Poales</taxon>
        <taxon>Poaceae</taxon>
        <taxon>BOP clade</taxon>
        <taxon>Pooideae</taxon>
        <taxon>Stipodae</taxon>
        <taxon>Brachypodieae</taxon>
        <taxon>Brachypodium</taxon>
    </lineage>
</organism>
<accession>I1IK28</accession>
<dbReference type="InterPro" id="IPR059117">
    <property type="entry name" value="APS_kinase_dom"/>
</dbReference>
<comment type="similarity">
    <text evidence="2 10">Belongs to the APS kinase family.</text>
</comment>
<dbReference type="NCBIfam" id="NF003013">
    <property type="entry name" value="PRK03846.1"/>
    <property type="match status" value="1"/>
</dbReference>
<dbReference type="Gramene" id="PNT63173">
    <property type="protein sequence ID" value="PNT63173"/>
    <property type="gene ID" value="BRADI_4g12620v3"/>
</dbReference>
<dbReference type="GO" id="GO:0000103">
    <property type="term" value="P:sulfate assimilation"/>
    <property type="evidence" value="ECO:0000318"/>
    <property type="project" value="GO_Central"/>
</dbReference>
<reference evidence="12 13" key="1">
    <citation type="journal article" date="2010" name="Nature">
        <title>Genome sequencing and analysis of the model grass Brachypodium distachyon.</title>
        <authorList>
            <consortium name="International Brachypodium Initiative"/>
        </authorList>
    </citation>
    <scope>NUCLEOTIDE SEQUENCE [LARGE SCALE GENOMIC DNA]</scope>
    <source>
        <strain evidence="12 13">Bd21</strain>
    </source>
</reference>
<evidence type="ECO:0000259" key="11">
    <source>
        <dbReference type="Pfam" id="PF01583"/>
    </source>
</evidence>
<evidence type="ECO:0000256" key="4">
    <source>
        <dbReference type="ARBA" id="ARBA00022605"/>
    </source>
</evidence>
<dbReference type="EnsemblPlants" id="PNT63174">
    <property type="protein sequence ID" value="PNT63174"/>
    <property type="gene ID" value="BRADI_4g12620v3"/>
</dbReference>
<dbReference type="Gramene" id="KQJ87628">
    <property type="protein sequence ID" value="KQJ87628"/>
    <property type="gene ID" value="BRADI_4g12620v3"/>
</dbReference>
<dbReference type="PANTHER" id="PTHR11055:SF60">
    <property type="entry name" value="ADENYLYL-SULFATE KINASE"/>
    <property type="match status" value="1"/>
</dbReference>
<dbReference type="HOGENOM" id="CLU_046932_0_1_1"/>
<dbReference type="EnsemblPlants" id="PNT63173">
    <property type="protein sequence ID" value="PNT63173"/>
    <property type="gene ID" value="BRADI_4g12620v3"/>
</dbReference>
<dbReference type="KEGG" id="bdi:100824622"/>
<proteinExistence type="inferred from homology"/>
<keyword evidence="9" id="KW-0198">Cysteine biosynthesis</keyword>
<dbReference type="SUPFAM" id="SSF52540">
    <property type="entry name" value="P-loop containing nucleoside triphosphate hydrolases"/>
    <property type="match status" value="1"/>
</dbReference>
<dbReference type="Proteomes" id="UP000008810">
    <property type="component" value="Chromosome 4"/>
</dbReference>
<evidence type="ECO:0000256" key="1">
    <source>
        <dbReference type="ARBA" id="ARBA00004806"/>
    </source>
</evidence>
<sequence>MLAKAPFRPCCGGGGGGGGDGRWAGRPRPVGVAGGFRRGGARLVAAAAAGERRTAPEAVSPPAAAVAGGKQRVNGSAVAGIDRLVTSTVGKSTNILWHDCPIGQPERQKLLNQKGCVVWITGLSGSGKSTLACTLSHELYSRGHLTYVLDGDNLRHGLNRDLSFKAEDRAENIRRVGEVAKLFADAGVICIASLISPYRSDRNACRNLVHNSSFIEVFLNVPLEVCEARDPKGLYKLARSGKIKGFTGIDDPYEPPFDCEIVIQCKVGDCAAPKSMADQVVSYLEANGFLQD</sequence>
<evidence type="ECO:0000256" key="7">
    <source>
        <dbReference type="ARBA" id="ARBA00022777"/>
    </source>
</evidence>
<keyword evidence="4" id="KW-0028">Amino-acid biosynthesis</keyword>
<dbReference type="EC" id="2.7.1.25" evidence="3 10"/>
<keyword evidence="8 10" id="KW-0067">ATP-binding</keyword>
<dbReference type="InterPro" id="IPR027417">
    <property type="entry name" value="P-loop_NTPase"/>
</dbReference>
<dbReference type="PANTHER" id="PTHR11055">
    <property type="entry name" value="BIFUNCTIONAL 3'-PHOSPHOADENOSINE 5'-PHOSPHOSULFATE SYNTHASE"/>
    <property type="match status" value="1"/>
</dbReference>
<dbReference type="eggNOG" id="KOG0635">
    <property type="taxonomic scope" value="Eukaryota"/>
</dbReference>
<dbReference type="EnsemblPlants" id="KQJ87628">
    <property type="protein sequence ID" value="KQJ87628"/>
    <property type="gene ID" value="BRADI_4g12620v3"/>
</dbReference>
<dbReference type="GO" id="GO:0019344">
    <property type="term" value="P:cysteine biosynthetic process"/>
    <property type="evidence" value="ECO:0007669"/>
    <property type="project" value="UniProtKB-KW"/>
</dbReference>
<name>I1IK28_BRADI</name>
<dbReference type="OrthoDB" id="506431at2759"/>
<dbReference type="GO" id="GO:0004020">
    <property type="term" value="F:adenylylsulfate kinase activity"/>
    <property type="evidence" value="ECO:0000318"/>
    <property type="project" value="GO_Central"/>
</dbReference>
<dbReference type="GO" id="GO:0070814">
    <property type="term" value="P:hydrogen sulfide biosynthetic process"/>
    <property type="evidence" value="ECO:0007669"/>
    <property type="project" value="UniProtKB-UniPathway"/>
</dbReference>
<keyword evidence="7 10" id="KW-0418">Kinase</keyword>
<dbReference type="STRING" id="15368.I1IK28"/>
<reference evidence="12" key="2">
    <citation type="submission" date="2017-06" db="EMBL/GenBank/DDBJ databases">
        <title>WGS assembly of Brachypodium distachyon.</title>
        <authorList>
            <consortium name="The International Brachypodium Initiative"/>
            <person name="Lucas S."/>
            <person name="Harmon-Smith M."/>
            <person name="Lail K."/>
            <person name="Tice H."/>
            <person name="Grimwood J."/>
            <person name="Bruce D."/>
            <person name="Barry K."/>
            <person name="Shu S."/>
            <person name="Lindquist E."/>
            <person name="Wang M."/>
            <person name="Pitluck S."/>
            <person name="Vogel J.P."/>
            <person name="Garvin D.F."/>
            <person name="Mockler T.C."/>
            <person name="Schmutz J."/>
            <person name="Rokhsar D."/>
            <person name="Bevan M.W."/>
        </authorList>
    </citation>
    <scope>NUCLEOTIDE SEQUENCE</scope>
    <source>
        <strain evidence="12">Bd21</strain>
    </source>
</reference>
<dbReference type="EMBL" id="CM000883">
    <property type="protein sequence ID" value="PNT63174.1"/>
    <property type="molecule type" value="Genomic_DNA"/>
</dbReference>
<evidence type="ECO:0000313" key="12">
    <source>
        <dbReference type="EMBL" id="PNT63174.1"/>
    </source>
</evidence>
<dbReference type="EMBL" id="CM000883">
    <property type="protein sequence ID" value="KQJ87628.1"/>
    <property type="molecule type" value="Genomic_DNA"/>
</dbReference>
<dbReference type="InterPro" id="IPR002891">
    <property type="entry name" value="APS"/>
</dbReference>
<protein>
    <recommendedName>
        <fullName evidence="3 10">Adenylyl-sulfate kinase</fullName>
        <ecNumber evidence="3 10">2.7.1.25</ecNumber>
    </recommendedName>
</protein>
<evidence type="ECO:0000256" key="6">
    <source>
        <dbReference type="ARBA" id="ARBA00022741"/>
    </source>
</evidence>
<dbReference type="NCBIfam" id="TIGR00455">
    <property type="entry name" value="apsK"/>
    <property type="match status" value="1"/>
</dbReference>
<dbReference type="Gene3D" id="3.40.50.300">
    <property type="entry name" value="P-loop containing nucleotide triphosphate hydrolases"/>
    <property type="match status" value="1"/>
</dbReference>
<evidence type="ECO:0000256" key="9">
    <source>
        <dbReference type="ARBA" id="ARBA00023192"/>
    </source>
</evidence>
<dbReference type="GeneID" id="100824622"/>
<reference evidence="13" key="3">
    <citation type="submission" date="2018-08" db="UniProtKB">
        <authorList>
            <consortium name="EnsemblPlants"/>
        </authorList>
    </citation>
    <scope>IDENTIFICATION</scope>
    <source>
        <strain evidence="13">cv. Bd21</strain>
    </source>
</reference>
<evidence type="ECO:0000256" key="2">
    <source>
        <dbReference type="ARBA" id="ARBA00007008"/>
    </source>
</evidence>
<dbReference type="CDD" id="cd02027">
    <property type="entry name" value="APSK"/>
    <property type="match status" value="1"/>
</dbReference>
<dbReference type="Pfam" id="PF01583">
    <property type="entry name" value="APS_kinase"/>
    <property type="match status" value="1"/>
</dbReference>
<dbReference type="Gramene" id="PNT63174">
    <property type="protein sequence ID" value="PNT63174"/>
    <property type="gene ID" value="BRADI_4g12620v3"/>
</dbReference>
<dbReference type="HAMAP" id="MF_00065">
    <property type="entry name" value="Adenylyl_sulf_kinase"/>
    <property type="match status" value="1"/>
</dbReference>
<dbReference type="UniPathway" id="UPA00140">
    <property type="reaction ID" value="UER00205"/>
</dbReference>
<gene>
    <name evidence="13" type="primary">LOC100824622</name>
    <name evidence="12" type="ORF">BRADI_4g12620v3</name>
</gene>
<evidence type="ECO:0000256" key="8">
    <source>
        <dbReference type="ARBA" id="ARBA00022840"/>
    </source>
</evidence>
<dbReference type="FunCoup" id="I1IK28">
    <property type="interactions" value="17"/>
</dbReference>
<dbReference type="AlphaFoldDB" id="I1IK28"/>
<evidence type="ECO:0000256" key="3">
    <source>
        <dbReference type="ARBA" id="ARBA00012121"/>
    </source>
</evidence>
<dbReference type="FunFam" id="3.40.50.300:FF:000629">
    <property type="entry name" value="Adenylyl-sulfate kinase"/>
    <property type="match status" value="1"/>
</dbReference>
<dbReference type="GO" id="GO:0005524">
    <property type="term" value="F:ATP binding"/>
    <property type="evidence" value="ECO:0007669"/>
    <property type="project" value="UniProtKB-KW"/>
</dbReference>
<keyword evidence="14" id="KW-1185">Reference proteome</keyword>
<feature type="domain" description="APS kinase" evidence="11">
    <location>
        <begin position="114"/>
        <end position="264"/>
    </location>
</feature>
<dbReference type="GO" id="GO:0005737">
    <property type="term" value="C:cytoplasm"/>
    <property type="evidence" value="ECO:0007669"/>
    <property type="project" value="UniProtKB-ARBA"/>
</dbReference>
<keyword evidence="6 10" id="KW-0547">Nucleotide-binding</keyword>
<comment type="catalytic activity">
    <reaction evidence="10">
        <text>adenosine 5'-phosphosulfate + ATP = 3'-phosphoadenylyl sulfate + ADP + H(+)</text>
        <dbReference type="Rhea" id="RHEA:24152"/>
        <dbReference type="ChEBI" id="CHEBI:15378"/>
        <dbReference type="ChEBI" id="CHEBI:30616"/>
        <dbReference type="ChEBI" id="CHEBI:58243"/>
        <dbReference type="ChEBI" id="CHEBI:58339"/>
        <dbReference type="ChEBI" id="CHEBI:456216"/>
        <dbReference type="EC" id="2.7.1.25"/>
    </reaction>
</comment>
<comment type="pathway">
    <text evidence="1 10">Sulfur metabolism; hydrogen sulfide biosynthesis; sulfite from sulfate: step 2/3.</text>
</comment>
<comment type="function">
    <text evidence="10">Catalyzes the synthesis of activated sulfate.</text>
</comment>